<feature type="transmembrane region" description="Helical" evidence="6">
    <location>
        <begin position="96"/>
        <end position="120"/>
    </location>
</feature>
<keyword evidence="3 6" id="KW-0812">Transmembrane</keyword>
<evidence type="ECO:0000313" key="7">
    <source>
        <dbReference type="EMBL" id="QGU94576.1"/>
    </source>
</evidence>
<dbReference type="SUPFAM" id="SSF161070">
    <property type="entry name" value="SNF-like"/>
    <property type="match status" value="1"/>
</dbReference>
<dbReference type="InterPro" id="IPR000175">
    <property type="entry name" value="Na/ntran_symport"/>
</dbReference>
<feature type="transmembrane region" description="Helical" evidence="6">
    <location>
        <begin position="12"/>
        <end position="36"/>
    </location>
</feature>
<dbReference type="Pfam" id="PF00209">
    <property type="entry name" value="SNF"/>
    <property type="match status" value="2"/>
</dbReference>
<name>A0A6I6EUN0_9CLOT</name>
<dbReference type="PROSITE" id="PS51257">
    <property type="entry name" value="PROKAR_LIPOPROTEIN"/>
    <property type="match status" value="1"/>
</dbReference>
<feature type="transmembrane region" description="Helical" evidence="6">
    <location>
        <begin position="180"/>
        <end position="201"/>
    </location>
</feature>
<organism evidence="7 8">
    <name type="scientific">Clostridium bovifaecis</name>
    <dbReference type="NCBI Taxonomy" id="2184719"/>
    <lineage>
        <taxon>Bacteria</taxon>
        <taxon>Bacillati</taxon>
        <taxon>Bacillota</taxon>
        <taxon>Clostridia</taxon>
        <taxon>Eubacteriales</taxon>
        <taxon>Clostridiaceae</taxon>
        <taxon>Clostridium</taxon>
    </lineage>
</organism>
<dbReference type="PANTHER" id="PTHR42948">
    <property type="entry name" value="TRANSPORTER"/>
    <property type="match status" value="1"/>
</dbReference>
<gene>
    <name evidence="7" type="ORF">GOM49_05220</name>
</gene>
<dbReference type="AlphaFoldDB" id="A0A6I6EUN0"/>
<feature type="transmembrane region" description="Helical" evidence="6">
    <location>
        <begin position="303"/>
        <end position="329"/>
    </location>
</feature>
<accession>A0A6I6EUN0</accession>
<dbReference type="PRINTS" id="PR00176">
    <property type="entry name" value="NANEUSMPORT"/>
</dbReference>
<feature type="transmembrane region" description="Helical" evidence="6">
    <location>
        <begin position="221"/>
        <end position="245"/>
    </location>
</feature>
<dbReference type="EMBL" id="CP046522">
    <property type="protein sequence ID" value="QGU94576.1"/>
    <property type="molecule type" value="Genomic_DNA"/>
</dbReference>
<keyword evidence="5 6" id="KW-0472">Membrane</keyword>
<dbReference type="InterPro" id="IPR047218">
    <property type="entry name" value="YocR/YhdH-like"/>
</dbReference>
<keyword evidence="8" id="KW-1185">Reference proteome</keyword>
<evidence type="ECO:0000256" key="6">
    <source>
        <dbReference type="SAM" id="Phobius"/>
    </source>
</evidence>
<dbReference type="NCBIfam" id="NF037979">
    <property type="entry name" value="Na_transp"/>
    <property type="match status" value="1"/>
</dbReference>
<protein>
    <submittedName>
        <fullName evidence="7">Sodium-dependent transporter</fullName>
    </submittedName>
</protein>
<dbReference type="PANTHER" id="PTHR42948:SF1">
    <property type="entry name" value="TRANSPORTER"/>
    <property type="match status" value="1"/>
</dbReference>
<evidence type="ECO:0000313" key="8">
    <source>
        <dbReference type="Proteomes" id="UP000422764"/>
    </source>
</evidence>
<comment type="subcellular location">
    <subcellularLocation>
        <location evidence="1">Membrane</location>
        <topology evidence="1">Multi-pass membrane protein</topology>
    </subcellularLocation>
</comment>
<dbReference type="PROSITE" id="PS50267">
    <property type="entry name" value="NA_NEUROTRAN_SYMP_3"/>
    <property type="match status" value="1"/>
</dbReference>
<evidence type="ECO:0000256" key="5">
    <source>
        <dbReference type="ARBA" id="ARBA00023136"/>
    </source>
</evidence>
<keyword evidence="4 6" id="KW-1133">Transmembrane helix</keyword>
<sequence>MSKSKSKSKREKFSGQLGFILSCIGAAVGLGNIWMFPYRLGQNGGAAFLIPYFLFVFILGTTGIVTETAFGRTMKSGSMSGIRRVFKDKKLKGGRIISYIPTLGLGGVFIFYTVVVGWVLKYFAISLTGEINSIDAGTYFNNFVSSKEAILWHGIAVGLTLLIVIFGVSKGIEKINRIIMPALFAIFIILTMRSLTLPGAGRGIAYLLYPRWEQLLVVNTWVMALGQAFFTVSLTGCALVVYGSYTDDKVDLPSAAIRTAIFDTLAALLAAFVIIPAVFAYGLDVSAGPGLLFVTVPIIFKSMPFGALLSALFFLSVIFASISSCIVMLEGPVEAAMSELNVSRKNGTMVIAILCFILGIPMDMNMDLFSKFSDFITILVTPMGTLIIVIAFFYVFGGEKAVKEINIGASKPVGKLFRVLVKYGLTVTTIVVFVLGIVYGGIG</sequence>
<dbReference type="Proteomes" id="UP000422764">
    <property type="component" value="Chromosome"/>
</dbReference>
<evidence type="ECO:0000256" key="1">
    <source>
        <dbReference type="ARBA" id="ARBA00004141"/>
    </source>
</evidence>
<evidence type="ECO:0000256" key="3">
    <source>
        <dbReference type="ARBA" id="ARBA00022692"/>
    </source>
</evidence>
<feature type="transmembrane region" description="Helical" evidence="6">
    <location>
        <begin position="375"/>
        <end position="398"/>
    </location>
</feature>
<feature type="transmembrane region" description="Helical" evidence="6">
    <location>
        <begin position="350"/>
        <end position="369"/>
    </location>
</feature>
<evidence type="ECO:0000256" key="4">
    <source>
        <dbReference type="ARBA" id="ARBA00022989"/>
    </source>
</evidence>
<dbReference type="GO" id="GO:0016020">
    <property type="term" value="C:membrane"/>
    <property type="evidence" value="ECO:0007669"/>
    <property type="project" value="UniProtKB-SubCell"/>
</dbReference>
<proteinExistence type="predicted"/>
<feature type="transmembrane region" description="Helical" evidence="6">
    <location>
        <begin position="48"/>
        <end position="70"/>
    </location>
</feature>
<reference evidence="7 8" key="1">
    <citation type="submission" date="2019-12" db="EMBL/GenBank/DDBJ databases">
        <title>Genome sequenceing of Clostridium bovifaecis.</title>
        <authorList>
            <person name="Yao Y."/>
        </authorList>
    </citation>
    <scope>NUCLEOTIDE SEQUENCE [LARGE SCALE GENOMIC DNA]</scope>
    <source>
        <strain evidence="7 8">BXX</strain>
    </source>
</reference>
<feature type="transmembrane region" description="Helical" evidence="6">
    <location>
        <begin position="419"/>
        <end position="442"/>
    </location>
</feature>
<feature type="transmembrane region" description="Helical" evidence="6">
    <location>
        <begin position="265"/>
        <end position="283"/>
    </location>
</feature>
<dbReference type="CDD" id="cd10336">
    <property type="entry name" value="SLC6sbd_Tyt1-Like"/>
    <property type="match status" value="1"/>
</dbReference>
<keyword evidence="2" id="KW-0813">Transport</keyword>
<evidence type="ECO:0000256" key="2">
    <source>
        <dbReference type="ARBA" id="ARBA00022448"/>
    </source>
</evidence>
<dbReference type="InterPro" id="IPR037272">
    <property type="entry name" value="SNS_sf"/>
</dbReference>
<feature type="transmembrane region" description="Helical" evidence="6">
    <location>
        <begin position="150"/>
        <end position="168"/>
    </location>
</feature>